<dbReference type="AlphaFoldDB" id="J3LXM0"/>
<name>J3LXM0_ORYBR</name>
<reference evidence="2" key="1">
    <citation type="journal article" date="2013" name="Nat. Commun.">
        <title>Whole-genome sequencing of Oryza brachyantha reveals mechanisms underlying Oryza genome evolution.</title>
        <authorList>
            <person name="Chen J."/>
            <person name="Huang Q."/>
            <person name="Gao D."/>
            <person name="Wang J."/>
            <person name="Lang Y."/>
            <person name="Liu T."/>
            <person name="Li B."/>
            <person name="Bai Z."/>
            <person name="Luis Goicoechea J."/>
            <person name="Liang C."/>
            <person name="Chen C."/>
            <person name="Zhang W."/>
            <person name="Sun S."/>
            <person name="Liao Y."/>
            <person name="Zhang X."/>
            <person name="Yang L."/>
            <person name="Song C."/>
            <person name="Wang M."/>
            <person name="Shi J."/>
            <person name="Liu G."/>
            <person name="Liu J."/>
            <person name="Zhou H."/>
            <person name="Zhou W."/>
            <person name="Yu Q."/>
            <person name="An N."/>
            <person name="Chen Y."/>
            <person name="Cai Q."/>
            <person name="Wang B."/>
            <person name="Liu B."/>
            <person name="Min J."/>
            <person name="Huang Y."/>
            <person name="Wu H."/>
            <person name="Li Z."/>
            <person name="Zhang Y."/>
            <person name="Yin Y."/>
            <person name="Song W."/>
            <person name="Jiang J."/>
            <person name="Jackson S.A."/>
            <person name="Wing R.A."/>
            <person name="Wang J."/>
            <person name="Chen M."/>
        </authorList>
    </citation>
    <scope>NUCLEOTIDE SEQUENCE [LARGE SCALE GENOMIC DNA]</scope>
    <source>
        <strain evidence="2">cv. IRGC 101232</strain>
    </source>
</reference>
<feature type="compositionally biased region" description="Gly residues" evidence="1">
    <location>
        <begin position="78"/>
        <end position="87"/>
    </location>
</feature>
<evidence type="ECO:0000313" key="3">
    <source>
        <dbReference type="Proteomes" id="UP000006038"/>
    </source>
</evidence>
<feature type="region of interest" description="Disordered" evidence="1">
    <location>
        <begin position="53"/>
        <end position="87"/>
    </location>
</feature>
<evidence type="ECO:0000313" key="2">
    <source>
        <dbReference type="EnsemblPlants" id="OB04G18950.1"/>
    </source>
</evidence>
<keyword evidence="3" id="KW-1185">Reference proteome</keyword>
<reference evidence="2" key="2">
    <citation type="submission" date="2013-04" db="UniProtKB">
        <authorList>
            <consortium name="EnsemblPlants"/>
        </authorList>
    </citation>
    <scope>IDENTIFICATION</scope>
</reference>
<dbReference type="Proteomes" id="UP000006038">
    <property type="component" value="Chromosome 4"/>
</dbReference>
<evidence type="ECO:0000256" key="1">
    <source>
        <dbReference type="SAM" id="MobiDB-lite"/>
    </source>
</evidence>
<proteinExistence type="predicted"/>
<dbReference type="EnsemblPlants" id="OB04G18950.1">
    <property type="protein sequence ID" value="OB04G18950.1"/>
    <property type="gene ID" value="OB04G18950"/>
</dbReference>
<protein>
    <submittedName>
        <fullName evidence="2">Uncharacterized protein</fullName>
    </submittedName>
</protein>
<dbReference type="Gramene" id="OB04G18950.1">
    <property type="protein sequence ID" value="OB04G18950.1"/>
    <property type="gene ID" value="OB04G18950"/>
</dbReference>
<dbReference type="HOGENOM" id="CLU_2486995_0_0_1"/>
<feature type="compositionally biased region" description="Basic and acidic residues" evidence="1">
    <location>
        <begin position="56"/>
        <end position="73"/>
    </location>
</feature>
<accession>J3LXM0</accession>
<sequence length="87" mass="9459">MLSMLHFDAMAKQNTNRIERTPKKPIAQEGIITVRNAACRDRFRVTKRRAVIKPGKAGERERERAADLAKRAADSQPGGAGAESGAG</sequence>
<organism evidence="2">
    <name type="scientific">Oryza brachyantha</name>
    <name type="common">malo sina</name>
    <dbReference type="NCBI Taxonomy" id="4533"/>
    <lineage>
        <taxon>Eukaryota</taxon>
        <taxon>Viridiplantae</taxon>
        <taxon>Streptophyta</taxon>
        <taxon>Embryophyta</taxon>
        <taxon>Tracheophyta</taxon>
        <taxon>Spermatophyta</taxon>
        <taxon>Magnoliopsida</taxon>
        <taxon>Liliopsida</taxon>
        <taxon>Poales</taxon>
        <taxon>Poaceae</taxon>
        <taxon>BOP clade</taxon>
        <taxon>Oryzoideae</taxon>
        <taxon>Oryzeae</taxon>
        <taxon>Oryzinae</taxon>
        <taxon>Oryza</taxon>
    </lineage>
</organism>